<feature type="region of interest" description="Disordered" evidence="1">
    <location>
        <begin position="370"/>
        <end position="398"/>
    </location>
</feature>
<evidence type="ECO:0000256" key="1">
    <source>
        <dbReference type="SAM" id="MobiDB-lite"/>
    </source>
</evidence>
<organism evidence="2 3">
    <name type="scientific">Synaphobranchus kaupii</name>
    <name type="common">Kaup's arrowtooth eel</name>
    <dbReference type="NCBI Taxonomy" id="118154"/>
    <lineage>
        <taxon>Eukaryota</taxon>
        <taxon>Metazoa</taxon>
        <taxon>Chordata</taxon>
        <taxon>Craniata</taxon>
        <taxon>Vertebrata</taxon>
        <taxon>Euteleostomi</taxon>
        <taxon>Actinopterygii</taxon>
        <taxon>Neopterygii</taxon>
        <taxon>Teleostei</taxon>
        <taxon>Anguilliformes</taxon>
        <taxon>Synaphobranchidae</taxon>
        <taxon>Synaphobranchus</taxon>
    </lineage>
</organism>
<dbReference type="EMBL" id="JAINUF010000001">
    <property type="protein sequence ID" value="KAJ8382418.1"/>
    <property type="molecule type" value="Genomic_DNA"/>
</dbReference>
<feature type="compositionally biased region" description="Basic and acidic residues" evidence="1">
    <location>
        <begin position="47"/>
        <end position="73"/>
    </location>
</feature>
<feature type="region of interest" description="Disordered" evidence="1">
    <location>
        <begin position="1"/>
        <end position="342"/>
    </location>
</feature>
<dbReference type="Proteomes" id="UP001152622">
    <property type="component" value="Chromosome 1"/>
</dbReference>
<feature type="compositionally biased region" description="Acidic residues" evidence="1">
    <location>
        <begin position="420"/>
        <end position="436"/>
    </location>
</feature>
<evidence type="ECO:0000313" key="3">
    <source>
        <dbReference type="Proteomes" id="UP001152622"/>
    </source>
</evidence>
<feature type="region of interest" description="Disordered" evidence="1">
    <location>
        <begin position="411"/>
        <end position="436"/>
    </location>
</feature>
<keyword evidence="3" id="KW-1185">Reference proteome</keyword>
<feature type="compositionally biased region" description="Basic and acidic residues" evidence="1">
    <location>
        <begin position="117"/>
        <end position="133"/>
    </location>
</feature>
<feature type="compositionally biased region" description="Basic and acidic residues" evidence="1">
    <location>
        <begin position="217"/>
        <end position="230"/>
    </location>
</feature>
<proteinExistence type="predicted"/>
<sequence>MQNQTTLMPKSPTVQTRKTVGGANVHTQERGCEGESEGGAKVTEAQSKPRERKEREWRLKERGQGSRGEERRAGVQSNVLRRGRKRKREESAQASNLRLRAVHAGKTGNVNEETSLDESRTNPELEPEPEPKRGGLSRALQTEKALGRSVRIGTRPLMSSTFQKIRELLEQKHRRERTTESRREGERGREREGEKERGSEKEGEREKGSEQEGEAEMEGHAEKNGGREMGIEGTADWGKLTYDNEKKETDNKTGAAEPKERGDEQTLKGGVKDSGGEGLTSGSVEEETDVSLDGDRGERRSWCPWDAAPSGQPDVLQSQSTPVSHRKPSDMGPGGEETEREGIWRQRMASFELCDKNKPLLSHHPAAQAVRRVTEGSTGSLEQEEEEEVNVLDCSSPSPLPLILRPGMWAEGLNPMTSSSEEEEEGDIDVTGEETD</sequence>
<reference evidence="2" key="1">
    <citation type="journal article" date="2023" name="Science">
        <title>Genome structures resolve the early diversification of teleost fishes.</title>
        <authorList>
            <person name="Parey E."/>
            <person name="Louis A."/>
            <person name="Montfort J."/>
            <person name="Bouchez O."/>
            <person name="Roques C."/>
            <person name="Iampietro C."/>
            <person name="Lluch J."/>
            <person name="Castinel A."/>
            <person name="Donnadieu C."/>
            <person name="Desvignes T."/>
            <person name="Floi Bucao C."/>
            <person name="Jouanno E."/>
            <person name="Wen M."/>
            <person name="Mejri S."/>
            <person name="Dirks R."/>
            <person name="Jansen H."/>
            <person name="Henkel C."/>
            <person name="Chen W.J."/>
            <person name="Zahm M."/>
            <person name="Cabau C."/>
            <person name="Klopp C."/>
            <person name="Thompson A.W."/>
            <person name="Robinson-Rechavi M."/>
            <person name="Braasch I."/>
            <person name="Lecointre G."/>
            <person name="Bobe J."/>
            <person name="Postlethwait J.H."/>
            <person name="Berthelot C."/>
            <person name="Roest Crollius H."/>
            <person name="Guiguen Y."/>
        </authorList>
    </citation>
    <scope>NUCLEOTIDE SEQUENCE</scope>
    <source>
        <strain evidence="2">WJC10195</strain>
    </source>
</reference>
<comment type="caution">
    <text evidence="2">The sequence shown here is derived from an EMBL/GenBank/DDBJ whole genome shotgun (WGS) entry which is preliminary data.</text>
</comment>
<feature type="compositionally biased region" description="Basic and acidic residues" evidence="1">
    <location>
        <begin position="242"/>
        <end position="275"/>
    </location>
</feature>
<evidence type="ECO:0000313" key="2">
    <source>
        <dbReference type="EMBL" id="KAJ8382418.1"/>
    </source>
</evidence>
<feature type="compositionally biased region" description="Basic and acidic residues" evidence="1">
    <location>
        <begin position="164"/>
        <end position="210"/>
    </location>
</feature>
<gene>
    <name evidence="2" type="ORF">SKAU_G00031960</name>
</gene>
<accession>A0A9Q1GEX8</accession>
<feature type="compositionally biased region" description="Polar residues" evidence="1">
    <location>
        <begin position="1"/>
        <end position="18"/>
    </location>
</feature>
<name>A0A9Q1GEX8_SYNKA</name>
<dbReference type="AlphaFoldDB" id="A0A9Q1GEX8"/>
<protein>
    <submittedName>
        <fullName evidence="2">Uncharacterized protein</fullName>
    </submittedName>
</protein>